<dbReference type="GO" id="GO:0004672">
    <property type="term" value="F:protein kinase activity"/>
    <property type="evidence" value="ECO:0007669"/>
    <property type="project" value="InterPro"/>
</dbReference>
<dbReference type="InterPro" id="IPR000719">
    <property type="entry name" value="Prot_kinase_dom"/>
</dbReference>
<keyword evidence="2" id="KW-0067">ATP-binding</keyword>
<dbReference type="VEuPathDB" id="FungiDB:AeMF1_000309"/>
<gene>
    <name evidence="4" type="ORF">Ae201684_010583</name>
</gene>
<accession>A0A6G0WXR3</accession>
<dbReference type="Pfam" id="PF00069">
    <property type="entry name" value="Pkinase"/>
    <property type="match status" value="1"/>
</dbReference>
<evidence type="ECO:0000313" key="4">
    <source>
        <dbReference type="EMBL" id="KAF0732293.1"/>
    </source>
</evidence>
<feature type="domain" description="Protein kinase" evidence="3">
    <location>
        <begin position="1"/>
        <end position="178"/>
    </location>
</feature>
<evidence type="ECO:0000256" key="2">
    <source>
        <dbReference type="ARBA" id="ARBA00022840"/>
    </source>
</evidence>
<evidence type="ECO:0000256" key="1">
    <source>
        <dbReference type="ARBA" id="ARBA00022741"/>
    </source>
</evidence>
<dbReference type="Proteomes" id="UP000481153">
    <property type="component" value="Unassembled WGS sequence"/>
</dbReference>
<protein>
    <recommendedName>
        <fullName evidence="3">Protein kinase domain-containing protein</fullName>
    </recommendedName>
</protein>
<dbReference type="SMART" id="SM00220">
    <property type="entry name" value="S_TKc"/>
    <property type="match status" value="1"/>
</dbReference>
<dbReference type="InterPro" id="IPR011009">
    <property type="entry name" value="Kinase-like_dom_sf"/>
</dbReference>
<dbReference type="EMBL" id="VJMJ01000135">
    <property type="protein sequence ID" value="KAF0732293.1"/>
    <property type="molecule type" value="Genomic_DNA"/>
</dbReference>
<organism evidence="4 5">
    <name type="scientific">Aphanomyces euteiches</name>
    <dbReference type="NCBI Taxonomy" id="100861"/>
    <lineage>
        <taxon>Eukaryota</taxon>
        <taxon>Sar</taxon>
        <taxon>Stramenopiles</taxon>
        <taxon>Oomycota</taxon>
        <taxon>Saprolegniomycetes</taxon>
        <taxon>Saprolegniales</taxon>
        <taxon>Verrucalvaceae</taxon>
        <taxon>Aphanomyces</taxon>
    </lineage>
</organism>
<dbReference type="AlphaFoldDB" id="A0A6G0WXR3"/>
<dbReference type="GO" id="GO:0005524">
    <property type="term" value="F:ATP binding"/>
    <property type="evidence" value="ECO:0007669"/>
    <property type="project" value="UniProtKB-KW"/>
</dbReference>
<dbReference type="Gene3D" id="1.10.510.10">
    <property type="entry name" value="Transferase(Phosphotransferase) domain 1"/>
    <property type="match status" value="1"/>
</dbReference>
<dbReference type="InterPro" id="IPR050117">
    <property type="entry name" value="MAPK"/>
</dbReference>
<dbReference type="PROSITE" id="PS00108">
    <property type="entry name" value="PROTEIN_KINASE_ST"/>
    <property type="match status" value="1"/>
</dbReference>
<dbReference type="InterPro" id="IPR008271">
    <property type="entry name" value="Ser/Thr_kinase_AS"/>
</dbReference>
<dbReference type="PANTHER" id="PTHR24055">
    <property type="entry name" value="MITOGEN-ACTIVATED PROTEIN KINASE"/>
    <property type="match status" value="1"/>
</dbReference>
<evidence type="ECO:0000259" key="3">
    <source>
        <dbReference type="PROSITE" id="PS50011"/>
    </source>
</evidence>
<comment type="caution">
    <text evidence="4">The sequence shown here is derived from an EMBL/GenBank/DDBJ whole genome shotgun (WGS) entry which is preliminary data.</text>
</comment>
<keyword evidence="1" id="KW-0547">Nucleotide-binding</keyword>
<sequence length="243" mass="27489">MLVAIKYVHSASVLHRDLKPSNILVNANCDVKLCDFGLARGIDGVDGAALTDYVVTRWYRAPEVLLTCSYDKPMDVWAIGCILAELIGRRPLFPGTDFLHQLKIIMEVVGTPEESTLDFVTHAKAKRFISKQPKRRPIPFGTLYPRASPLAINLLERMLVFDPRERITVDEALAHPYLSSVRDPALEVECDNGIFDYSFEDVELTKENLQTLMFEDICHFHPDALWVKQPSSKGSRTMKSTPR</sequence>
<reference evidence="4 5" key="1">
    <citation type="submission" date="2019-07" db="EMBL/GenBank/DDBJ databases">
        <title>Genomics analysis of Aphanomyces spp. identifies a new class of oomycete effector associated with host adaptation.</title>
        <authorList>
            <person name="Gaulin E."/>
        </authorList>
    </citation>
    <scope>NUCLEOTIDE SEQUENCE [LARGE SCALE GENOMIC DNA]</scope>
    <source>
        <strain evidence="4 5">ATCC 201684</strain>
    </source>
</reference>
<evidence type="ECO:0000313" key="5">
    <source>
        <dbReference type="Proteomes" id="UP000481153"/>
    </source>
</evidence>
<keyword evidence="5" id="KW-1185">Reference proteome</keyword>
<dbReference type="PROSITE" id="PS50011">
    <property type="entry name" value="PROTEIN_KINASE_DOM"/>
    <property type="match status" value="1"/>
</dbReference>
<name>A0A6G0WXR3_9STRA</name>
<dbReference type="SUPFAM" id="SSF56112">
    <property type="entry name" value="Protein kinase-like (PK-like)"/>
    <property type="match status" value="1"/>
</dbReference>
<proteinExistence type="predicted"/>
<dbReference type="FunFam" id="1.10.510.10:FF:000439">
    <property type="entry name" value="Mitogen-activated protein kinase"/>
    <property type="match status" value="1"/>
</dbReference>